<gene>
    <name evidence="1" type="ORF">N7U66_18765</name>
</gene>
<evidence type="ECO:0000313" key="2">
    <source>
        <dbReference type="Proteomes" id="UP001164705"/>
    </source>
</evidence>
<accession>A0A9E8SE32</accession>
<dbReference type="RefSeq" id="WP_267676477.1">
    <property type="nucleotide sequence ID" value="NZ_CP113088.1"/>
</dbReference>
<dbReference type="SUPFAM" id="SSF53756">
    <property type="entry name" value="UDP-Glycosyltransferase/glycogen phosphorylase"/>
    <property type="match status" value="1"/>
</dbReference>
<evidence type="ECO:0008006" key="3">
    <source>
        <dbReference type="Google" id="ProtNLM"/>
    </source>
</evidence>
<evidence type="ECO:0000313" key="1">
    <source>
        <dbReference type="EMBL" id="WAC01879.1"/>
    </source>
</evidence>
<sequence length="133" mass="14942">MAALLDNIITHNPKAQLLFNYIPAQEEDARAILNLCRSKTKKNIFFNVFGSSLRDFLALTYHCHAFIGNEGGANNMAKALGVPTFTIFSPYLNKANWFGNDESIRHVAIHLADYITVSEKMRIEAKENPNLSI</sequence>
<name>A0A9E8SE32_9FLAO</name>
<dbReference type="Proteomes" id="UP001164705">
    <property type="component" value="Chromosome"/>
</dbReference>
<dbReference type="EMBL" id="CP113088">
    <property type="protein sequence ID" value="WAC01879.1"/>
    <property type="molecule type" value="Genomic_DNA"/>
</dbReference>
<proteinExistence type="predicted"/>
<dbReference type="Gene3D" id="3.40.50.2000">
    <property type="entry name" value="Glycogen Phosphorylase B"/>
    <property type="match status" value="1"/>
</dbReference>
<protein>
    <recommendedName>
        <fullName evidence="3">Glycosyltransferase family 9 protein</fullName>
    </recommendedName>
</protein>
<dbReference type="AlphaFoldDB" id="A0A9E8SE32"/>
<keyword evidence="2" id="KW-1185">Reference proteome</keyword>
<reference evidence="1" key="1">
    <citation type="submission" date="2022-11" db="EMBL/GenBank/DDBJ databases">
        <title>Lacinutrix neustonica HL-RS19T sp. nov., isolated from the surface microlayer sample of brackish Lake Shihwa.</title>
        <authorList>
            <person name="Choi J.Y."/>
            <person name="Hwang C.Y."/>
        </authorList>
    </citation>
    <scope>NUCLEOTIDE SEQUENCE</scope>
    <source>
        <strain evidence="1">HL-RS19</strain>
    </source>
</reference>
<dbReference type="KEGG" id="lnu:N7U66_18765"/>
<organism evidence="1 2">
    <name type="scientific">Lacinutrix neustonica</name>
    <dbReference type="NCBI Taxonomy" id="2980107"/>
    <lineage>
        <taxon>Bacteria</taxon>
        <taxon>Pseudomonadati</taxon>
        <taxon>Bacteroidota</taxon>
        <taxon>Flavobacteriia</taxon>
        <taxon>Flavobacteriales</taxon>
        <taxon>Flavobacteriaceae</taxon>
        <taxon>Lacinutrix</taxon>
    </lineage>
</organism>